<organism evidence="1 2">
    <name type="scientific">Catharanthus roseus</name>
    <name type="common">Madagascar periwinkle</name>
    <name type="synonym">Vinca rosea</name>
    <dbReference type="NCBI Taxonomy" id="4058"/>
    <lineage>
        <taxon>Eukaryota</taxon>
        <taxon>Viridiplantae</taxon>
        <taxon>Streptophyta</taxon>
        <taxon>Embryophyta</taxon>
        <taxon>Tracheophyta</taxon>
        <taxon>Spermatophyta</taxon>
        <taxon>Magnoliopsida</taxon>
        <taxon>eudicotyledons</taxon>
        <taxon>Gunneridae</taxon>
        <taxon>Pentapetalae</taxon>
        <taxon>asterids</taxon>
        <taxon>lamiids</taxon>
        <taxon>Gentianales</taxon>
        <taxon>Apocynaceae</taxon>
        <taxon>Rauvolfioideae</taxon>
        <taxon>Vinceae</taxon>
        <taxon>Catharanthinae</taxon>
        <taxon>Catharanthus</taxon>
    </lineage>
</organism>
<dbReference type="Proteomes" id="UP001060085">
    <property type="component" value="Linkage Group LG05"/>
</dbReference>
<name>A0ACC0APZ6_CATRO</name>
<dbReference type="EMBL" id="CM044705">
    <property type="protein sequence ID" value="KAI5662013.1"/>
    <property type="molecule type" value="Genomic_DNA"/>
</dbReference>
<accession>A0ACC0APZ6</accession>
<gene>
    <name evidence="1" type="ORF">M9H77_21336</name>
</gene>
<proteinExistence type="predicted"/>
<protein>
    <submittedName>
        <fullName evidence="1">Uncharacterized protein</fullName>
    </submittedName>
</protein>
<evidence type="ECO:0000313" key="2">
    <source>
        <dbReference type="Proteomes" id="UP001060085"/>
    </source>
</evidence>
<reference evidence="2" key="1">
    <citation type="journal article" date="2023" name="Nat. Plants">
        <title>Single-cell RNA sequencing provides a high-resolution roadmap for understanding the multicellular compartmentation of specialized metabolism.</title>
        <authorList>
            <person name="Sun S."/>
            <person name="Shen X."/>
            <person name="Li Y."/>
            <person name="Li Y."/>
            <person name="Wang S."/>
            <person name="Li R."/>
            <person name="Zhang H."/>
            <person name="Shen G."/>
            <person name="Guo B."/>
            <person name="Wei J."/>
            <person name="Xu J."/>
            <person name="St-Pierre B."/>
            <person name="Chen S."/>
            <person name="Sun C."/>
        </authorList>
    </citation>
    <scope>NUCLEOTIDE SEQUENCE [LARGE SCALE GENOMIC DNA]</scope>
</reference>
<comment type="caution">
    <text evidence="1">The sequence shown here is derived from an EMBL/GenBank/DDBJ whole genome shotgun (WGS) entry which is preliminary data.</text>
</comment>
<sequence length="158" mass="18132">MKLKFGLLTRAQIKKLKIHDADIDNGMVAYMEEALKNKLEGFEDQGKVSKLFSICSISKDLGSKLKVKMAKNVEELKKGKNSTTMEQRVGDNLGGCNSPHHQRPYDNVSTYRKHDMPVQNSYPFHEGGYQGRPQVRSGRRRGLRGRGYHRSREEFPRH</sequence>
<keyword evidence="2" id="KW-1185">Reference proteome</keyword>
<evidence type="ECO:0000313" key="1">
    <source>
        <dbReference type="EMBL" id="KAI5662013.1"/>
    </source>
</evidence>